<dbReference type="EMBL" id="MLYV02000690">
    <property type="protein sequence ID" value="PSR79659.1"/>
    <property type="molecule type" value="Genomic_DNA"/>
</dbReference>
<feature type="compositionally biased region" description="Acidic residues" evidence="1">
    <location>
        <begin position="170"/>
        <end position="184"/>
    </location>
</feature>
<evidence type="ECO:0000313" key="2">
    <source>
        <dbReference type="EMBL" id="PSR79659.1"/>
    </source>
</evidence>
<evidence type="ECO:0000256" key="1">
    <source>
        <dbReference type="SAM" id="MobiDB-lite"/>
    </source>
</evidence>
<evidence type="ECO:0000313" key="3">
    <source>
        <dbReference type="Proteomes" id="UP000186601"/>
    </source>
</evidence>
<dbReference type="Proteomes" id="UP000186601">
    <property type="component" value="Unassembled WGS sequence"/>
</dbReference>
<proteinExistence type="predicted"/>
<sequence length="280" mass="31049">MTDSNIASSSQQTSISPDLSKFLAERYPLVKAQYPGQGRRKWRLLVAEQFWALPPIEKAAYAQARLYASWDCRSVSILLTRSYILTLQTGPIPTADAENEAFATDDDPLDSVTVEASGLGIVLRTDFSNDQAWHAFCDKLQQAEAEFAADSNASIDENTPTTETPQHEAMDEDGSEEGEEDGDEPSPVFYVLDPEPIHRPAFTAISNITALRVLNDVDIRPAPPLPSSMKRIKPSNRLVDHDGWQETYTGKMVWIYDTKSNTDQCVRLVSQQGAMYGTAT</sequence>
<accession>A0A2R6NY24</accession>
<organism evidence="2 3">
    <name type="scientific">Hermanssonia centrifuga</name>
    <dbReference type="NCBI Taxonomy" id="98765"/>
    <lineage>
        <taxon>Eukaryota</taxon>
        <taxon>Fungi</taxon>
        <taxon>Dikarya</taxon>
        <taxon>Basidiomycota</taxon>
        <taxon>Agaricomycotina</taxon>
        <taxon>Agaricomycetes</taxon>
        <taxon>Polyporales</taxon>
        <taxon>Meruliaceae</taxon>
        <taxon>Hermanssonia</taxon>
    </lineage>
</organism>
<keyword evidence="3" id="KW-1185">Reference proteome</keyword>
<dbReference type="AlphaFoldDB" id="A0A2R6NY24"/>
<reference evidence="2 3" key="1">
    <citation type="submission" date="2018-02" db="EMBL/GenBank/DDBJ databases">
        <title>Genome sequence of the basidiomycete white-rot fungus Phlebia centrifuga.</title>
        <authorList>
            <person name="Granchi Z."/>
            <person name="Peng M."/>
            <person name="de Vries R.P."/>
            <person name="Hilden K."/>
            <person name="Makela M.R."/>
            <person name="Grigoriev I."/>
            <person name="Riley R."/>
        </authorList>
    </citation>
    <scope>NUCLEOTIDE SEQUENCE [LARGE SCALE GENOMIC DNA]</scope>
    <source>
        <strain evidence="2 3">FBCC195</strain>
    </source>
</reference>
<dbReference type="OrthoDB" id="204784at2759"/>
<feature type="region of interest" description="Disordered" evidence="1">
    <location>
        <begin position="150"/>
        <end position="187"/>
    </location>
</feature>
<gene>
    <name evidence="2" type="ORF">PHLCEN_2v6960</name>
</gene>
<comment type="caution">
    <text evidence="2">The sequence shown here is derived from an EMBL/GenBank/DDBJ whole genome shotgun (WGS) entry which is preliminary data.</text>
</comment>
<protein>
    <submittedName>
        <fullName evidence="2">Uncharacterized protein</fullName>
    </submittedName>
</protein>
<feature type="compositionally biased region" description="Polar residues" evidence="1">
    <location>
        <begin position="151"/>
        <end position="164"/>
    </location>
</feature>
<name>A0A2R6NY24_9APHY</name>
<dbReference type="STRING" id="98765.A0A2R6NY24"/>